<dbReference type="Pfam" id="PF01474">
    <property type="entry name" value="DAHP_synth_2"/>
    <property type="match status" value="1"/>
</dbReference>
<feature type="binding site" evidence="3">
    <location>
        <position position="108"/>
    </location>
    <ligand>
        <name>phosphoenolpyruvate</name>
        <dbReference type="ChEBI" id="CHEBI:58702"/>
    </ligand>
</feature>
<comment type="caution">
    <text evidence="5">The sequence shown here is derived from an EMBL/GenBank/DDBJ whole genome shotgun (WGS) entry which is preliminary data.</text>
</comment>
<name>A0A916UI01_9HYPH</name>
<dbReference type="RefSeq" id="WP_188610411.1">
    <property type="nucleotide sequence ID" value="NZ_BMGG01000006.1"/>
</dbReference>
<dbReference type="InterPro" id="IPR013785">
    <property type="entry name" value="Aldolase_TIM"/>
</dbReference>
<comment type="catalytic activity">
    <reaction evidence="4">
        <text>D-erythrose 4-phosphate + phosphoenolpyruvate + H2O = 7-phospho-2-dehydro-3-deoxy-D-arabino-heptonate + phosphate</text>
        <dbReference type="Rhea" id="RHEA:14717"/>
        <dbReference type="ChEBI" id="CHEBI:15377"/>
        <dbReference type="ChEBI" id="CHEBI:16897"/>
        <dbReference type="ChEBI" id="CHEBI:43474"/>
        <dbReference type="ChEBI" id="CHEBI:58394"/>
        <dbReference type="ChEBI" id="CHEBI:58702"/>
        <dbReference type="EC" id="2.5.1.54"/>
    </reaction>
</comment>
<evidence type="ECO:0000256" key="2">
    <source>
        <dbReference type="ARBA" id="ARBA00022679"/>
    </source>
</evidence>
<keyword evidence="3" id="KW-0464">Manganese</keyword>
<keyword evidence="6" id="KW-1185">Reference proteome</keyword>
<dbReference type="Gene3D" id="3.20.20.70">
    <property type="entry name" value="Aldolase class I"/>
    <property type="match status" value="1"/>
</dbReference>
<keyword evidence="3" id="KW-0104">Cadmium</keyword>
<reference evidence="5" key="1">
    <citation type="journal article" date="2014" name="Int. J. Syst. Evol. Microbiol.">
        <title>Complete genome sequence of Corynebacterium casei LMG S-19264T (=DSM 44701T), isolated from a smear-ripened cheese.</title>
        <authorList>
            <consortium name="US DOE Joint Genome Institute (JGI-PGF)"/>
            <person name="Walter F."/>
            <person name="Albersmeier A."/>
            <person name="Kalinowski J."/>
            <person name="Ruckert C."/>
        </authorList>
    </citation>
    <scope>NUCLEOTIDE SEQUENCE</scope>
    <source>
        <strain evidence="5">CGMCC 1.12919</strain>
    </source>
</reference>
<dbReference type="EC" id="2.5.1.54" evidence="4"/>
<protein>
    <recommendedName>
        <fullName evidence="4">Phospho-2-dehydro-3-deoxyheptonate aldolase</fullName>
        <ecNumber evidence="4">2.5.1.54</ecNumber>
    </recommendedName>
</protein>
<evidence type="ECO:0000256" key="4">
    <source>
        <dbReference type="RuleBase" id="RU363071"/>
    </source>
</evidence>
<comment type="cofactor">
    <cofactor evidence="3">
        <name>Mn(2+)</name>
        <dbReference type="ChEBI" id="CHEBI:29035"/>
    </cofactor>
    <cofactor evidence="3">
        <name>Co(2+)</name>
        <dbReference type="ChEBI" id="CHEBI:48828"/>
    </cofactor>
    <cofactor evidence="3">
        <name>Cd(2+)</name>
        <dbReference type="ChEBI" id="CHEBI:48775"/>
    </cofactor>
    <text evidence="3">Binds 1 divalent cation per subunit. The enzyme is active with manganese, cobalt or cadmium ions.</text>
</comment>
<feature type="binding site" evidence="3">
    <location>
        <position position="425"/>
    </location>
    <ligand>
        <name>Mn(2+)</name>
        <dbReference type="ChEBI" id="CHEBI:29035"/>
    </ligand>
</feature>
<dbReference type="PANTHER" id="PTHR21337:SF0">
    <property type="entry name" value="PHOSPHO-2-DEHYDRO-3-DEOXYHEPTONATE ALDOLASE"/>
    <property type="match status" value="1"/>
</dbReference>
<feature type="binding site" evidence="3">
    <location>
        <position position="291"/>
    </location>
    <ligand>
        <name>phosphoenolpyruvate</name>
        <dbReference type="ChEBI" id="CHEBI:58702"/>
    </ligand>
</feature>
<evidence type="ECO:0000256" key="3">
    <source>
        <dbReference type="PIRSR" id="PIRSR602480-1"/>
    </source>
</evidence>
<dbReference type="SUPFAM" id="SSF51569">
    <property type="entry name" value="Aldolase"/>
    <property type="match status" value="1"/>
</dbReference>
<evidence type="ECO:0000256" key="1">
    <source>
        <dbReference type="ARBA" id="ARBA00008911"/>
    </source>
</evidence>
<dbReference type="PANTHER" id="PTHR21337">
    <property type="entry name" value="PHOSPHO-2-DEHYDRO-3-DEOXYHEPTONATE ALDOLASE 1, 2"/>
    <property type="match status" value="1"/>
</dbReference>
<dbReference type="InterPro" id="IPR002480">
    <property type="entry name" value="DAHP_synth_2"/>
</dbReference>
<sequence length="461" mass="50943">MSERWSPSTWRQKPVQQMPIYPDAVALAAVEDQLAGFPPLVFAGEARKLKRALAKVAAGEAFLLQGGDCAESFAEHSADNIRDFFRLFLQMAVVLTFAGASPVVKVGRVAGQFAKPRSSPLEEVDGVELPSYRGDIVNDIAFETQSRMPDPRRQLMAYRQSAATLNLLRAFAGGGYANLDNAHRWMLGFVKDSPQSGRYQELAGRITEALDFMRAIGIDPETHPEMRSTDLYTSHEALLLGYEQAFTRVDSTTGDWYATSGHMLWIGDRTRQLDHGHVEFFRGINNPIGLKCGPSLKPDELLRLIDVLNPANEAGRLTLICRFGADKVADNLPGLVRAVQREGRQVVWSCDPMHGNTVKAGNYKTRPFDLILGEVKQFFAVHQAEGTYAGGIHLEMTGKNVTECTGGARAISDADLSDRYHTYCDPRLNAEQALELAFMVAELLKQERAGKLREARAEAAE</sequence>
<dbReference type="GO" id="GO:0003849">
    <property type="term" value="F:3-deoxy-7-phosphoheptulonate synthase activity"/>
    <property type="evidence" value="ECO:0007669"/>
    <property type="project" value="UniProtKB-EC"/>
</dbReference>
<dbReference type="GO" id="GO:0009073">
    <property type="term" value="P:aromatic amino acid family biosynthetic process"/>
    <property type="evidence" value="ECO:0007669"/>
    <property type="project" value="InterPro"/>
</dbReference>
<keyword evidence="3" id="KW-0170">Cobalt</keyword>
<accession>A0A916UI01</accession>
<reference evidence="5" key="2">
    <citation type="submission" date="2020-09" db="EMBL/GenBank/DDBJ databases">
        <authorList>
            <person name="Sun Q."/>
            <person name="Zhou Y."/>
        </authorList>
    </citation>
    <scope>NUCLEOTIDE SEQUENCE</scope>
    <source>
        <strain evidence="5">CGMCC 1.12919</strain>
    </source>
</reference>
<feature type="binding site" evidence="3">
    <location>
        <position position="395"/>
    </location>
    <ligand>
        <name>Mn(2+)</name>
        <dbReference type="ChEBI" id="CHEBI:29035"/>
    </ligand>
</feature>
<dbReference type="EMBL" id="BMGG01000006">
    <property type="protein sequence ID" value="GGC73089.1"/>
    <property type="molecule type" value="Genomic_DNA"/>
</dbReference>
<feature type="binding site" evidence="3">
    <location>
        <position position="322"/>
    </location>
    <ligand>
        <name>phosphoenolpyruvate</name>
        <dbReference type="ChEBI" id="CHEBI:58702"/>
    </ligand>
</feature>
<evidence type="ECO:0000313" key="5">
    <source>
        <dbReference type="EMBL" id="GGC73089.1"/>
    </source>
</evidence>
<evidence type="ECO:0000313" key="6">
    <source>
        <dbReference type="Proteomes" id="UP000637002"/>
    </source>
</evidence>
<gene>
    <name evidence="5" type="ORF">GCM10010994_34340</name>
</gene>
<dbReference type="Proteomes" id="UP000637002">
    <property type="component" value="Unassembled WGS sequence"/>
</dbReference>
<dbReference type="NCBIfam" id="TIGR01358">
    <property type="entry name" value="DAHP_synth_II"/>
    <property type="match status" value="1"/>
</dbReference>
<dbReference type="AlphaFoldDB" id="A0A916UI01"/>
<organism evidence="5 6">
    <name type="scientific">Chelatococcus reniformis</name>
    <dbReference type="NCBI Taxonomy" id="1494448"/>
    <lineage>
        <taxon>Bacteria</taxon>
        <taxon>Pseudomonadati</taxon>
        <taxon>Pseudomonadota</taxon>
        <taxon>Alphaproteobacteria</taxon>
        <taxon>Hyphomicrobiales</taxon>
        <taxon>Chelatococcaceae</taxon>
        <taxon>Chelatococcus</taxon>
    </lineage>
</organism>
<comment type="similarity">
    <text evidence="1 4">Belongs to the class-II DAHP synthase family.</text>
</comment>
<proteinExistence type="inferred from homology"/>
<feature type="binding site" evidence="3">
    <location>
        <position position="354"/>
    </location>
    <ligand>
        <name>Mn(2+)</name>
        <dbReference type="ChEBI" id="CHEBI:29035"/>
    </ligand>
</feature>
<keyword evidence="2 4" id="KW-0808">Transferase</keyword>
<feature type="binding site" evidence="3">
    <location>
        <position position="69"/>
    </location>
    <ligand>
        <name>Mn(2+)</name>
        <dbReference type="ChEBI" id="CHEBI:29035"/>
    </ligand>
</feature>